<keyword evidence="6" id="KW-1133">Transmembrane helix</keyword>
<keyword evidence="3" id="KW-0442">Lipid degradation</keyword>
<comment type="caution">
    <text evidence="8">The sequence shown here is derived from an EMBL/GenBank/DDBJ whole genome shotgun (WGS) entry which is preliminary data.</text>
</comment>
<comment type="caution">
    <text evidence="5">Lacks conserved residue(s) required for the propagation of feature annotation.</text>
</comment>
<evidence type="ECO:0000313" key="9">
    <source>
        <dbReference type="Proteomes" id="UP001642501"/>
    </source>
</evidence>
<proteinExistence type="predicted"/>
<dbReference type="PANTHER" id="PTHR14226:SF44">
    <property type="entry name" value="TRIACYLGLYCEROL LIPASE 3"/>
    <property type="match status" value="1"/>
</dbReference>
<accession>A0ABP0DWL4</accession>
<reference evidence="8 9" key="1">
    <citation type="submission" date="2024-01" db="EMBL/GenBank/DDBJ databases">
        <authorList>
            <person name="Allen C."/>
            <person name="Tagirdzhanova G."/>
        </authorList>
    </citation>
    <scope>NUCLEOTIDE SEQUENCE [LARGE SCALE GENOMIC DNA]</scope>
    <source>
        <strain evidence="8 9">CBS 573.63</strain>
    </source>
</reference>
<dbReference type="InterPro" id="IPR002641">
    <property type="entry name" value="PNPLA_dom"/>
</dbReference>
<evidence type="ECO:0000256" key="3">
    <source>
        <dbReference type="ARBA" id="ARBA00022963"/>
    </source>
</evidence>
<evidence type="ECO:0000256" key="1">
    <source>
        <dbReference type="ARBA" id="ARBA00002682"/>
    </source>
</evidence>
<evidence type="ECO:0000313" key="8">
    <source>
        <dbReference type="EMBL" id="CAK7272678.1"/>
    </source>
</evidence>
<protein>
    <submittedName>
        <fullName evidence="8">Triacylglycerol lipase</fullName>
        <ecNumber evidence="8">3.1.1.3</ecNumber>
    </submittedName>
</protein>
<dbReference type="InterPro" id="IPR016035">
    <property type="entry name" value="Acyl_Trfase/lysoPLipase"/>
</dbReference>
<dbReference type="Pfam" id="PF01734">
    <property type="entry name" value="Patatin"/>
    <property type="match status" value="1"/>
</dbReference>
<dbReference type="InterPro" id="IPR050301">
    <property type="entry name" value="NTE"/>
</dbReference>
<name>A0ABP0DWL4_9PEZI</name>
<evidence type="ECO:0000256" key="4">
    <source>
        <dbReference type="ARBA" id="ARBA00023098"/>
    </source>
</evidence>
<dbReference type="InterPro" id="IPR021771">
    <property type="entry name" value="Triacylglycerol_lipase_N"/>
</dbReference>
<dbReference type="PANTHER" id="PTHR14226">
    <property type="entry name" value="NEUROPATHY TARGET ESTERASE/SWISS CHEESE D.MELANOGASTER"/>
    <property type="match status" value="1"/>
</dbReference>
<evidence type="ECO:0000256" key="2">
    <source>
        <dbReference type="ARBA" id="ARBA00022801"/>
    </source>
</evidence>
<dbReference type="EMBL" id="CAWUOM010000112">
    <property type="protein sequence ID" value="CAK7272678.1"/>
    <property type="molecule type" value="Genomic_DNA"/>
</dbReference>
<sequence>MSVNIWVWGIASFPLAILLWLHRLYDYIVYLFTWDRSLSTLWDRLHHAATFEEWESAGLALDHRYRIDTWRKVDKSRAYAWELIGDRLAAFHLALQAGHVQALVHLLQSGLVRNLGNITVPSLYNASFAGTKYLIENYILQVCEIIHDLVNLPGPDASDAQSSSPTILPEISPELARAVAEGRCQLLSVGEKRRLFNNLRQSFGRTTLVFQGGSIFGACHLGVARALFLRGLLPRILTGTGTGALIAALLGTHTDEELPDLLDGVSIDLSAFDAVRERAEQREKQRGDGSDKTVLHTCRTRWETLHRRLARFWNEGYFLDVTILEQCVRDNAGDMTFEEAFQRTGRTLNITVVTGGAADVPSVLNFVTAPNVLIWTAAVASNASSVVSDAATAAWYGRRQTAILCKDIDDEGRSIIKPWPLADAVQFRHWTYGSYGTRHSPLQRLAQLFNVNHFIVSQARPYLVPFLEPSMHSPAMRGFAMGTLARTNAFVLHHLSHFVRHRLDQMVRLGWLPLALRRLLLDEQIPGGHLLLVPTVPLVDYVKLLDSPSPETLHYWIQKGEKAVWPAVAALKIRCSVELALEQACKDLAATPSSFSKGMKLSSEESRSTSGPKRLYTGHWALSDAAIP</sequence>
<evidence type="ECO:0000259" key="7">
    <source>
        <dbReference type="PROSITE" id="PS51635"/>
    </source>
</evidence>
<keyword evidence="4" id="KW-0443">Lipid metabolism</keyword>
<keyword evidence="6" id="KW-0812">Transmembrane</keyword>
<keyword evidence="6" id="KW-0472">Membrane</keyword>
<dbReference type="EC" id="3.1.1.3" evidence="8"/>
<dbReference type="Gene3D" id="3.40.1090.10">
    <property type="entry name" value="Cytosolic phospholipase A2 catalytic domain"/>
    <property type="match status" value="1"/>
</dbReference>
<keyword evidence="2 8" id="KW-0378">Hydrolase</keyword>
<dbReference type="Proteomes" id="UP001642501">
    <property type="component" value="Unassembled WGS sequence"/>
</dbReference>
<dbReference type="SUPFAM" id="SSF52151">
    <property type="entry name" value="FabD/lysophospholipase-like"/>
    <property type="match status" value="1"/>
</dbReference>
<dbReference type="PROSITE" id="PS51635">
    <property type="entry name" value="PNPLA"/>
    <property type="match status" value="1"/>
</dbReference>
<evidence type="ECO:0000256" key="5">
    <source>
        <dbReference type="PROSITE-ProRule" id="PRU01161"/>
    </source>
</evidence>
<gene>
    <name evidence="8" type="primary">TGL3</name>
    <name evidence="8" type="ORF">SEPCBS57363_005253</name>
</gene>
<feature type="transmembrane region" description="Helical" evidence="6">
    <location>
        <begin position="6"/>
        <end position="25"/>
    </location>
</feature>
<evidence type="ECO:0000256" key="6">
    <source>
        <dbReference type="SAM" id="Phobius"/>
    </source>
</evidence>
<keyword evidence="9" id="KW-1185">Reference proteome</keyword>
<organism evidence="8 9">
    <name type="scientific">Sporothrix epigloea</name>
    <dbReference type="NCBI Taxonomy" id="1892477"/>
    <lineage>
        <taxon>Eukaryota</taxon>
        <taxon>Fungi</taxon>
        <taxon>Dikarya</taxon>
        <taxon>Ascomycota</taxon>
        <taxon>Pezizomycotina</taxon>
        <taxon>Sordariomycetes</taxon>
        <taxon>Sordariomycetidae</taxon>
        <taxon>Ophiostomatales</taxon>
        <taxon>Ophiostomataceae</taxon>
        <taxon>Sporothrix</taxon>
    </lineage>
</organism>
<feature type="domain" description="PNPLA" evidence="7">
    <location>
        <begin position="208"/>
        <end position="412"/>
    </location>
</feature>
<comment type="function">
    <text evidence="1">Probable lipid hydrolase.</text>
</comment>
<dbReference type="GO" id="GO:0004806">
    <property type="term" value="F:triacylglycerol lipase activity"/>
    <property type="evidence" value="ECO:0007669"/>
    <property type="project" value="UniProtKB-EC"/>
</dbReference>
<dbReference type="Pfam" id="PF11815">
    <property type="entry name" value="DUF3336"/>
    <property type="match status" value="1"/>
</dbReference>
<dbReference type="CDD" id="cd07229">
    <property type="entry name" value="Pat_TGL3_like"/>
    <property type="match status" value="1"/>
</dbReference>